<keyword evidence="2" id="KW-0808">Transferase</keyword>
<dbReference type="GO" id="GO:0008168">
    <property type="term" value="F:methyltransferase activity"/>
    <property type="evidence" value="ECO:0007669"/>
    <property type="project" value="UniProtKB-KW"/>
</dbReference>
<dbReference type="InterPro" id="IPR029063">
    <property type="entry name" value="SAM-dependent_MTases_sf"/>
</dbReference>
<organism evidence="2 3">
    <name type="scientific">Streptomyces humicola</name>
    <dbReference type="NCBI Taxonomy" id="2953240"/>
    <lineage>
        <taxon>Bacteria</taxon>
        <taxon>Bacillati</taxon>
        <taxon>Actinomycetota</taxon>
        <taxon>Actinomycetes</taxon>
        <taxon>Kitasatosporales</taxon>
        <taxon>Streptomycetaceae</taxon>
        <taxon>Streptomyces</taxon>
    </lineage>
</organism>
<accession>A0ABT1PQE1</accession>
<dbReference type="CDD" id="cd02440">
    <property type="entry name" value="AdoMet_MTases"/>
    <property type="match status" value="1"/>
</dbReference>
<dbReference type="InterPro" id="IPR013216">
    <property type="entry name" value="Methyltransf_11"/>
</dbReference>
<evidence type="ECO:0000313" key="3">
    <source>
        <dbReference type="Proteomes" id="UP001057702"/>
    </source>
</evidence>
<dbReference type="InterPro" id="IPR052356">
    <property type="entry name" value="Thiol_S-MT"/>
</dbReference>
<dbReference type="SUPFAM" id="SSF53335">
    <property type="entry name" value="S-adenosyl-L-methionine-dependent methyltransferases"/>
    <property type="match status" value="1"/>
</dbReference>
<sequence length="221" mass="23842">MNRQASAPRDAVHHPVFARFYSRIAPVMDERAGVAALRRELLAGLSGRVIEIGAGTGLNFPHYPREVCEVVAIEPDRHLRRLALDAACRAGLPVDVVPGTAEGLPVKSEAFDGAVACLVLCSVRDQRRALAELHRVLKPGGELRIFEHVRAPSAAAAVVQWAVDHTCWPLLMGGCHTGRDTVANVEAAGFGMETLRRLRIPQGRLPVPSATHVLATVRRPG</sequence>
<comment type="caution">
    <text evidence="2">The sequence shown here is derived from an EMBL/GenBank/DDBJ whole genome shotgun (WGS) entry which is preliminary data.</text>
</comment>
<gene>
    <name evidence="2" type="ORF">NGB36_04595</name>
</gene>
<feature type="domain" description="Methyltransferase type 11" evidence="1">
    <location>
        <begin position="51"/>
        <end position="143"/>
    </location>
</feature>
<keyword evidence="3" id="KW-1185">Reference proteome</keyword>
<dbReference type="EMBL" id="JANFNG010000002">
    <property type="protein sequence ID" value="MCQ4079888.1"/>
    <property type="molecule type" value="Genomic_DNA"/>
</dbReference>
<protein>
    <submittedName>
        <fullName evidence="2">Class I SAM-dependent methyltransferase</fullName>
    </submittedName>
</protein>
<dbReference type="GO" id="GO:0032259">
    <property type="term" value="P:methylation"/>
    <property type="evidence" value="ECO:0007669"/>
    <property type="project" value="UniProtKB-KW"/>
</dbReference>
<dbReference type="PANTHER" id="PTHR45036:SF1">
    <property type="entry name" value="METHYLTRANSFERASE LIKE 7A"/>
    <property type="match status" value="1"/>
</dbReference>
<reference evidence="2" key="1">
    <citation type="submission" date="2022-06" db="EMBL/GenBank/DDBJ databases">
        <title>Draft genome sequence of Streptomyces sp. RB6PN25 isolated from peat swamp forest in Thailand.</title>
        <authorList>
            <person name="Duangmal K."/>
            <person name="Klaysubun C."/>
        </authorList>
    </citation>
    <scope>NUCLEOTIDE SEQUENCE</scope>
    <source>
        <strain evidence="2">RB6PN25</strain>
    </source>
</reference>
<proteinExistence type="predicted"/>
<dbReference type="PANTHER" id="PTHR45036">
    <property type="entry name" value="METHYLTRANSFERASE LIKE 7B"/>
    <property type="match status" value="1"/>
</dbReference>
<dbReference type="Proteomes" id="UP001057702">
    <property type="component" value="Unassembled WGS sequence"/>
</dbReference>
<evidence type="ECO:0000259" key="1">
    <source>
        <dbReference type="Pfam" id="PF08241"/>
    </source>
</evidence>
<name>A0ABT1PQE1_9ACTN</name>
<dbReference type="Gene3D" id="3.40.50.150">
    <property type="entry name" value="Vaccinia Virus protein VP39"/>
    <property type="match status" value="1"/>
</dbReference>
<dbReference type="RefSeq" id="WP_255918750.1">
    <property type="nucleotide sequence ID" value="NZ_JANFNG010000002.1"/>
</dbReference>
<evidence type="ECO:0000313" key="2">
    <source>
        <dbReference type="EMBL" id="MCQ4079888.1"/>
    </source>
</evidence>
<keyword evidence="2" id="KW-0489">Methyltransferase</keyword>
<dbReference type="Pfam" id="PF08241">
    <property type="entry name" value="Methyltransf_11"/>
    <property type="match status" value="1"/>
</dbReference>